<dbReference type="InterPro" id="IPR011990">
    <property type="entry name" value="TPR-like_helical_dom_sf"/>
</dbReference>
<dbReference type="PROSITE" id="PS50005">
    <property type="entry name" value="TPR"/>
    <property type="match status" value="1"/>
</dbReference>
<dbReference type="Pfam" id="PF01381">
    <property type="entry name" value="HTH_3"/>
    <property type="match status" value="1"/>
</dbReference>
<organism evidence="3 4">
    <name type="scientific">Streptomyces zagrosensis</name>
    <dbReference type="NCBI Taxonomy" id="1042984"/>
    <lineage>
        <taxon>Bacteria</taxon>
        <taxon>Bacillati</taxon>
        <taxon>Actinomycetota</taxon>
        <taxon>Actinomycetes</taxon>
        <taxon>Kitasatosporales</taxon>
        <taxon>Streptomycetaceae</taxon>
        <taxon>Streptomyces</taxon>
    </lineage>
</organism>
<evidence type="ECO:0000313" key="4">
    <source>
        <dbReference type="Proteomes" id="UP000588098"/>
    </source>
</evidence>
<feature type="domain" description="HTH cro/C1-type" evidence="2">
    <location>
        <begin position="14"/>
        <end position="67"/>
    </location>
</feature>
<evidence type="ECO:0000259" key="2">
    <source>
        <dbReference type="PROSITE" id="PS50943"/>
    </source>
</evidence>
<comment type="caution">
    <text evidence="3">The sequence shown here is derived from an EMBL/GenBank/DDBJ whole genome shotgun (WGS) entry which is preliminary data.</text>
</comment>
<reference evidence="3 4" key="1">
    <citation type="submission" date="2020-08" db="EMBL/GenBank/DDBJ databases">
        <title>Genomic Encyclopedia of Type Strains, Phase III (KMG-III): the genomes of soil and plant-associated and newly described type strains.</title>
        <authorList>
            <person name="Whitman W."/>
        </authorList>
    </citation>
    <scope>NUCLEOTIDE SEQUENCE [LARGE SCALE GENOMIC DNA]</scope>
    <source>
        <strain evidence="3 4">CECT 8305</strain>
    </source>
</reference>
<proteinExistence type="predicted"/>
<dbReference type="Gene3D" id="1.10.260.40">
    <property type="entry name" value="lambda repressor-like DNA-binding domains"/>
    <property type="match status" value="1"/>
</dbReference>
<evidence type="ECO:0000256" key="1">
    <source>
        <dbReference type="PROSITE-ProRule" id="PRU00339"/>
    </source>
</evidence>
<dbReference type="AlphaFoldDB" id="A0A7W9Q8T1"/>
<keyword evidence="1" id="KW-0802">TPR repeat</keyword>
<sequence length="390" mass="42838">MAEGTDTLGDRVCKLRKRRGLSQRELATASKVSLATVRQLEQGNAGNTRMETARALAAALRVPTTELMRLNPPEEMSPDSAPWQPLERAVVAPRLTFLDDEPTIAGLTAGMEEARRLHTAKQMADEVMVLAPLLRDADALGTAPEVRSVRAQLLHMAGALLTQARQFEGAETALRRALDDAPDHVRAASIIATWAWLLMRQGRLGQAREMAQQWADDCEPKLSRAPVESIAAWGWLLLHGASASLRDARDGEADDMMRLARAAATVTGTITPSATRPDPWGPVVVAYKAAEKGVILDRPDDVLRAGQRLKGTGEGQETDYHRHRLDVARAYTMVRKYTEAAEVLGAIHCAQPEWLAQQPYAQDTMGRVIERRRTLTPEMRKLADALSVPM</sequence>
<accession>A0A7W9Q8T1</accession>
<protein>
    <submittedName>
        <fullName evidence="3">Transcriptional regulator with XRE-family HTH domain</fullName>
    </submittedName>
</protein>
<feature type="repeat" description="TPR" evidence="1">
    <location>
        <begin position="151"/>
        <end position="184"/>
    </location>
</feature>
<dbReference type="SMART" id="SM00530">
    <property type="entry name" value="HTH_XRE"/>
    <property type="match status" value="1"/>
</dbReference>
<dbReference type="Proteomes" id="UP000588098">
    <property type="component" value="Unassembled WGS sequence"/>
</dbReference>
<dbReference type="CDD" id="cd00093">
    <property type="entry name" value="HTH_XRE"/>
    <property type="match status" value="1"/>
</dbReference>
<dbReference type="PROSITE" id="PS50943">
    <property type="entry name" value="HTH_CROC1"/>
    <property type="match status" value="1"/>
</dbReference>
<dbReference type="InterPro" id="IPR019734">
    <property type="entry name" value="TPR_rpt"/>
</dbReference>
<dbReference type="RefSeq" id="WP_184572408.1">
    <property type="nucleotide sequence ID" value="NZ_JACHJL010000006.1"/>
</dbReference>
<gene>
    <name evidence="3" type="ORF">FHS42_002794</name>
</gene>
<name>A0A7W9Q8T1_9ACTN</name>
<dbReference type="EMBL" id="JACHJL010000006">
    <property type="protein sequence ID" value="MBB5935725.1"/>
    <property type="molecule type" value="Genomic_DNA"/>
</dbReference>
<dbReference type="SUPFAM" id="SSF48452">
    <property type="entry name" value="TPR-like"/>
    <property type="match status" value="1"/>
</dbReference>
<dbReference type="SUPFAM" id="SSF47413">
    <property type="entry name" value="lambda repressor-like DNA-binding domains"/>
    <property type="match status" value="1"/>
</dbReference>
<keyword evidence="4" id="KW-1185">Reference proteome</keyword>
<evidence type="ECO:0000313" key="3">
    <source>
        <dbReference type="EMBL" id="MBB5935725.1"/>
    </source>
</evidence>
<dbReference type="InterPro" id="IPR001387">
    <property type="entry name" value="Cro/C1-type_HTH"/>
</dbReference>
<dbReference type="InterPro" id="IPR010982">
    <property type="entry name" value="Lambda_DNA-bd_dom_sf"/>
</dbReference>
<dbReference type="Gene3D" id="1.25.40.10">
    <property type="entry name" value="Tetratricopeptide repeat domain"/>
    <property type="match status" value="1"/>
</dbReference>
<dbReference type="GO" id="GO:0003677">
    <property type="term" value="F:DNA binding"/>
    <property type="evidence" value="ECO:0007669"/>
    <property type="project" value="InterPro"/>
</dbReference>